<dbReference type="KEGG" id="bse:Bsel_2181"/>
<evidence type="ECO:0000313" key="10">
    <source>
        <dbReference type="Proteomes" id="UP000000271"/>
    </source>
</evidence>
<keyword evidence="7" id="KW-0812">Transmembrane</keyword>
<dbReference type="NCBIfam" id="TIGR01409">
    <property type="entry name" value="TAT_signal_seq"/>
    <property type="match status" value="1"/>
</dbReference>
<proteinExistence type="predicted"/>
<dbReference type="PROSITE" id="PS51379">
    <property type="entry name" value="4FE4S_FER_2"/>
    <property type="match status" value="2"/>
</dbReference>
<dbReference type="InterPro" id="IPR006311">
    <property type="entry name" value="TAT_signal"/>
</dbReference>
<dbReference type="InterPro" id="IPR019546">
    <property type="entry name" value="TAT_signal_bac_arc"/>
</dbReference>
<dbReference type="RefSeq" id="WP_013173107.1">
    <property type="nucleotide sequence ID" value="NC_014219.1"/>
</dbReference>
<keyword evidence="6" id="KW-0411">Iron-sulfur</keyword>
<keyword evidence="4" id="KW-0677">Repeat</keyword>
<dbReference type="Pfam" id="PF13247">
    <property type="entry name" value="Fer4_11"/>
    <property type="match status" value="1"/>
</dbReference>
<dbReference type="GO" id="GO:0030313">
    <property type="term" value="C:cell envelope"/>
    <property type="evidence" value="ECO:0007669"/>
    <property type="project" value="UniProtKB-SubCell"/>
</dbReference>
<evidence type="ECO:0000256" key="5">
    <source>
        <dbReference type="ARBA" id="ARBA00023004"/>
    </source>
</evidence>
<dbReference type="AlphaFoldDB" id="D6XVE7"/>
<organism evidence="9 10">
    <name type="scientific">Bacillus selenitireducens (strain ATCC 700615 / DSM 15326 / MLS10)</name>
    <dbReference type="NCBI Taxonomy" id="439292"/>
    <lineage>
        <taxon>Bacteria</taxon>
        <taxon>Bacillati</taxon>
        <taxon>Bacillota</taxon>
        <taxon>Bacilli</taxon>
        <taxon>Bacillales</taxon>
        <taxon>Bacillaceae</taxon>
        <taxon>Salisediminibacterium</taxon>
    </lineage>
</organism>
<feature type="domain" description="4Fe-4S ferredoxin-type" evidence="8">
    <location>
        <begin position="119"/>
        <end position="150"/>
    </location>
</feature>
<dbReference type="GO" id="GO:0051539">
    <property type="term" value="F:4 iron, 4 sulfur cluster binding"/>
    <property type="evidence" value="ECO:0007669"/>
    <property type="project" value="UniProtKB-KW"/>
</dbReference>
<keyword evidence="2" id="KW-0004">4Fe-4S</keyword>
<reference evidence="9" key="1">
    <citation type="submission" date="2009-10" db="EMBL/GenBank/DDBJ databases">
        <title>Complete sequence of Bacillus selenitireducens MLS10.</title>
        <authorList>
            <consortium name="US DOE Joint Genome Institute"/>
            <person name="Lucas S."/>
            <person name="Copeland A."/>
            <person name="Lapidus A."/>
            <person name="Glavina del Rio T."/>
            <person name="Dalin E."/>
            <person name="Tice H."/>
            <person name="Bruce D."/>
            <person name="Goodwin L."/>
            <person name="Pitluck S."/>
            <person name="Sims D."/>
            <person name="Brettin T."/>
            <person name="Detter J.C."/>
            <person name="Han C."/>
            <person name="Larimer F."/>
            <person name="Land M."/>
            <person name="Hauser L."/>
            <person name="Kyrpides N."/>
            <person name="Ovchinnikova G."/>
            <person name="Stolz J."/>
        </authorList>
    </citation>
    <scope>NUCLEOTIDE SEQUENCE [LARGE SCALE GENOMIC DNA]</scope>
    <source>
        <strain evidence="9">MLS10</strain>
    </source>
</reference>
<evidence type="ECO:0000256" key="6">
    <source>
        <dbReference type="ARBA" id="ARBA00023014"/>
    </source>
</evidence>
<dbReference type="PROSITE" id="PS51318">
    <property type="entry name" value="TAT"/>
    <property type="match status" value="1"/>
</dbReference>
<dbReference type="GO" id="GO:0046872">
    <property type="term" value="F:metal ion binding"/>
    <property type="evidence" value="ECO:0007669"/>
    <property type="project" value="UniProtKB-KW"/>
</dbReference>
<dbReference type="PANTHER" id="PTHR43545:SF4">
    <property type="entry name" value="IRON-SULFUR PROTEIN"/>
    <property type="match status" value="1"/>
</dbReference>
<dbReference type="InterPro" id="IPR017896">
    <property type="entry name" value="4Fe4S_Fe-S-bd"/>
</dbReference>
<dbReference type="CDD" id="cd16368">
    <property type="entry name" value="DMSOR_beta_like"/>
    <property type="match status" value="1"/>
</dbReference>
<dbReference type="Gene3D" id="3.30.70.20">
    <property type="match status" value="2"/>
</dbReference>
<gene>
    <name evidence="9" type="ordered locus">Bsel_2181</name>
</gene>
<name>D6XVE7_BACIE</name>
<accession>D6XVE7</accession>
<dbReference type="Proteomes" id="UP000000271">
    <property type="component" value="Chromosome"/>
</dbReference>
<feature type="transmembrane region" description="Helical" evidence="7">
    <location>
        <begin position="297"/>
        <end position="321"/>
    </location>
</feature>
<evidence type="ECO:0000256" key="3">
    <source>
        <dbReference type="ARBA" id="ARBA00022723"/>
    </source>
</evidence>
<keyword evidence="7" id="KW-0472">Membrane</keyword>
<dbReference type="SUPFAM" id="SSF54862">
    <property type="entry name" value="4Fe-4S ferredoxins"/>
    <property type="match status" value="1"/>
</dbReference>
<dbReference type="HOGENOM" id="CLU_043374_0_1_9"/>
<evidence type="ECO:0000313" key="9">
    <source>
        <dbReference type="EMBL" id="ADH99685.1"/>
    </source>
</evidence>
<evidence type="ECO:0000259" key="8">
    <source>
        <dbReference type="PROSITE" id="PS51379"/>
    </source>
</evidence>
<comment type="subcellular location">
    <subcellularLocation>
        <location evidence="1">Cell envelope</location>
    </subcellularLocation>
</comment>
<dbReference type="PANTHER" id="PTHR43545">
    <property type="entry name" value="FORMATE DEHYDROGENASE, NITRATE-INDUCIBLE, IRON-SULFUR SUBUNIT"/>
    <property type="match status" value="1"/>
</dbReference>
<sequence>MMNRRNFLKRASAATATAAVMTTSQKWVSASGIDDDKQIGSIIDLSKCDGCEYENTPLCVAACKTKNESKFPQPEKPIQDYWPRDHHEDWSDEQDRIDRLTPYNWTFVDSVEVEHNGEKQMVHVPRRCMHCDDATCQKLCPFGVIYKSEHGAVHIDQDFCMGGAKCRSACPWDIPQRQAGVGIYQSIAPTFAGGGVMYKCDMCVDLLEKGEKPACETSCPRDAITFGPLEEMRAEARRRANDMDGFVYGDDENGGTHTFYVSQVPYEKIDQAIEEEKQETNDQRPGRPHMKPEVENLLYTAHGFTLAMMIAPVAGAAAAGITAYKTMKGEKEAASDE</sequence>
<evidence type="ECO:0000256" key="1">
    <source>
        <dbReference type="ARBA" id="ARBA00004196"/>
    </source>
</evidence>
<evidence type="ECO:0000256" key="2">
    <source>
        <dbReference type="ARBA" id="ARBA00022485"/>
    </source>
</evidence>
<dbReference type="STRING" id="439292.Bsel_2181"/>
<dbReference type="eggNOG" id="COG0437">
    <property type="taxonomic scope" value="Bacteria"/>
</dbReference>
<keyword evidence="5" id="KW-0408">Iron</keyword>
<evidence type="ECO:0000256" key="7">
    <source>
        <dbReference type="SAM" id="Phobius"/>
    </source>
</evidence>
<protein>
    <submittedName>
        <fullName evidence="9">4Fe-4S ferredoxin iron-sulfur binding domain protein</fullName>
    </submittedName>
</protein>
<evidence type="ECO:0000256" key="4">
    <source>
        <dbReference type="ARBA" id="ARBA00022737"/>
    </source>
</evidence>
<keyword evidence="3" id="KW-0479">Metal-binding</keyword>
<dbReference type="EMBL" id="CP001791">
    <property type="protein sequence ID" value="ADH99685.1"/>
    <property type="molecule type" value="Genomic_DNA"/>
</dbReference>
<dbReference type="InterPro" id="IPR051555">
    <property type="entry name" value="FDH_Electron_Transfer_Unit"/>
</dbReference>
<feature type="domain" description="4Fe-4S ferredoxin-type" evidence="8">
    <location>
        <begin position="151"/>
        <end position="180"/>
    </location>
</feature>
<keyword evidence="7" id="KW-1133">Transmembrane helix</keyword>
<keyword evidence="10" id="KW-1185">Reference proteome</keyword>